<organism evidence="2 3">
    <name type="scientific">Candidatus Desulfolinea nitratireducens</name>
    <dbReference type="NCBI Taxonomy" id="2841698"/>
    <lineage>
        <taxon>Bacteria</taxon>
        <taxon>Bacillati</taxon>
        <taxon>Chloroflexota</taxon>
        <taxon>Anaerolineae</taxon>
        <taxon>Anaerolineales</taxon>
        <taxon>Anaerolineales incertae sedis</taxon>
        <taxon>Candidatus Desulfolinea</taxon>
    </lineage>
</organism>
<protein>
    <submittedName>
        <fullName evidence="2">Uncharacterized protein</fullName>
    </submittedName>
</protein>
<dbReference type="Proteomes" id="UP000614469">
    <property type="component" value="Unassembled WGS sequence"/>
</dbReference>
<keyword evidence="1" id="KW-0812">Transmembrane</keyword>
<dbReference type="AlphaFoldDB" id="A0A8J6NI54"/>
<reference evidence="2 3" key="1">
    <citation type="submission" date="2020-08" db="EMBL/GenBank/DDBJ databases">
        <title>Bridging the membrane lipid divide: bacteria of the FCB group superphylum have the potential to synthesize archaeal ether lipids.</title>
        <authorList>
            <person name="Villanueva L."/>
            <person name="Von Meijenfeldt F.A.B."/>
            <person name="Westbye A.B."/>
            <person name="Yadav S."/>
            <person name="Hopmans E.C."/>
            <person name="Dutilh B.E."/>
            <person name="Sinninghe Damste J.S."/>
        </authorList>
    </citation>
    <scope>NUCLEOTIDE SEQUENCE [LARGE SCALE GENOMIC DNA]</scope>
    <source>
        <strain evidence="2">NIOZ-UU36</strain>
    </source>
</reference>
<evidence type="ECO:0000256" key="1">
    <source>
        <dbReference type="SAM" id="Phobius"/>
    </source>
</evidence>
<keyword evidence="1" id="KW-0472">Membrane</keyword>
<evidence type="ECO:0000313" key="3">
    <source>
        <dbReference type="Proteomes" id="UP000614469"/>
    </source>
</evidence>
<keyword evidence="1" id="KW-1133">Transmembrane helix</keyword>
<comment type="caution">
    <text evidence="2">The sequence shown here is derived from an EMBL/GenBank/DDBJ whole genome shotgun (WGS) entry which is preliminary data.</text>
</comment>
<feature type="transmembrane region" description="Helical" evidence="1">
    <location>
        <begin position="171"/>
        <end position="192"/>
    </location>
</feature>
<dbReference type="EMBL" id="JACNJN010000186">
    <property type="protein sequence ID" value="MBC8336698.1"/>
    <property type="molecule type" value="Genomic_DNA"/>
</dbReference>
<sequence length="209" mass="24712">MFGKYFYNVNSTFYIWYDSWEDAKKGTRAYGDRIGWPNMPENEIPTARKYFIEHSSRQIIERIKLGIDGQIKNIIYSYSYFNYLLIYLGVLILIVSLNLKRNLKIAMEQIYQILFFLYIFGANLILYAWYSPIASGPRFTYSLYIPFIYTIFLIINNCLKESKWTGNNNQLLLNIHHLFTGVNLTVIGLFLYEILYHIPVVMSSVYFGN</sequence>
<evidence type="ECO:0000313" key="2">
    <source>
        <dbReference type="EMBL" id="MBC8336698.1"/>
    </source>
</evidence>
<proteinExistence type="predicted"/>
<gene>
    <name evidence="2" type="ORF">H8E29_15660</name>
</gene>
<accession>A0A8J6NI54</accession>
<feature type="transmembrane region" description="Helical" evidence="1">
    <location>
        <begin position="111"/>
        <end position="129"/>
    </location>
</feature>
<feature type="transmembrane region" description="Helical" evidence="1">
    <location>
        <begin position="141"/>
        <end position="159"/>
    </location>
</feature>
<name>A0A8J6NI54_9CHLR</name>
<feature type="transmembrane region" description="Helical" evidence="1">
    <location>
        <begin position="80"/>
        <end position="99"/>
    </location>
</feature>